<protein>
    <recommendedName>
        <fullName evidence="2">Fe2OG dioxygenase domain-containing protein</fullName>
    </recommendedName>
</protein>
<dbReference type="PROSITE" id="PS51471">
    <property type="entry name" value="FE2OG_OXY"/>
    <property type="match status" value="1"/>
</dbReference>
<evidence type="ECO:0000313" key="3">
    <source>
        <dbReference type="EMBL" id="EPT06087.1"/>
    </source>
</evidence>
<dbReference type="InterPro" id="IPR005123">
    <property type="entry name" value="Oxoglu/Fe-dep_dioxygenase_dom"/>
</dbReference>
<dbReference type="InterPro" id="IPR032854">
    <property type="entry name" value="ALKBH3"/>
</dbReference>
<reference evidence="3 4" key="1">
    <citation type="journal article" date="2012" name="Science">
        <title>The Paleozoic origin of enzymatic lignin decomposition reconstructed from 31 fungal genomes.</title>
        <authorList>
            <person name="Floudas D."/>
            <person name="Binder M."/>
            <person name="Riley R."/>
            <person name="Barry K."/>
            <person name="Blanchette R.A."/>
            <person name="Henrissat B."/>
            <person name="Martinez A.T."/>
            <person name="Otillar R."/>
            <person name="Spatafora J.W."/>
            <person name="Yadav J.S."/>
            <person name="Aerts A."/>
            <person name="Benoit I."/>
            <person name="Boyd A."/>
            <person name="Carlson A."/>
            <person name="Copeland A."/>
            <person name="Coutinho P.M."/>
            <person name="de Vries R.P."/>
            <person name="Ferreira P."/>
            <person name="Findley K."/>
            <person name="Foster B."/>
            <person name="Gaskell J."/>
            <person name="Glotzer D."/>
            <person name="Gorecki P."/>
            <person name="Heitman J."/>
            <person name="Hesse C."/>
            <person name="Hori C."/>
            <person name="Igarashi K."/>
            <person name="Jurgens J.A."/>
            <person name="Kallen N."/>
            <person name="Kersten P."/>
            <person name="Kohler A."/>
            <person name="Kuees U."/>
            <person name="Kumar T.K.A."/>
            <person name="Kuo A."/>
            <person name="LaButti K."/>
            <person name="Larrondo L.F."/>
            <person name="Lindquist E."/>
            <person name="Ling A."/>
            <person name="Lombard V."/>
            <person name="Lucas S."/>
            <person name="Lundell T."/>
            <person name="Martin R."/>
            <person name="McLaughlin D.J."/>
            <person name="Morgenstern I."/>
            <person name="Morin E."/>
            <person name="Murat C."/>
            <person name="Nagy L.G."/>
            <person name="Nolan M."/>
            <person name="Ohm R.A."/>
            <person name="Patyshakuliyeva A."/>
            <person name="Rokas A."/>
            <person name="Ruiz-Duenas F.J."/>
            <person name="Sabat G."/>
            <person name="Salamov A."/>
            <person name="Samejima M."/>
            <person name="Schmutz J."/>
            <person name="Slot J.C."/>
            <person name="St John F."/>
            <person name="Stenlid J."/>
            <person name="Sun H."/>
            <person name="Sun S."/>
            <person name="Syed K."/>
            <person name="Tsang A."/>
            <person name="Wiebenga A."/>
            <person name="Young D."/>
            <person name="Pisabarro A."/>
            <person name="Eastwood D.C."/>
            <person name="Martin F."/>
            <person name="Cullen D."/>
            <person name="Grigoriev I.V."/>
            <person name="Hibbett D.S."/>
        </authorList>
    </citation>
    <scope>NUCLEOTIDE SEQUENCE</scope>
    <source>
        <strain evidence="4">FP-58527</strain>
    </source>
</reference>
<evidence type="ECO:0000313" key="4">
    <source>
        <dbReference type="Proteomes" id="UP000015241"/>
    </source>
</evidence>
<dbReference type="Proteomes" id="UP000015241">
    <property type="component" value="Unassembled WGS sequence"/>
</dbReference>
<organism evidence="3 4">
    <name type="scientific">Fomitopsis schrenkii</name>
    <name type="common">Brown rot fungus</name>
    <dbReference type="NCBI Taxonomy" id="2126942"/>
    <lineage>
        <taxon>Eukaryota</taxon>
        <taxon>Fungi</taxon>
        <taxon>Dikarya</taxon>
        <taxon>Basidiomycota</taxon>
        <taxon>Agaricomycotina</taxon>
        <taxon>Agaricomycetes</taxon>
        <taxon>Polyporales</taxon>
        <taxon>Fomitopsis</taxon>
    </lineage>
</organism>
<keyword evidence="4" id="KW-1185">Reference proteome</keyword>
<name>S8ELZ6_FOMSC</name>
<dbReference type="eggNOG" id="ENOG502QUQ4">
    <property type="taxonomic scope" value="Eukaryota"/>
</dbReference>
<accession>S8ELZ6</accession>
<feature type="region of interest" description="Disordered" evidence="1">
    <location>
        <begin position="316"/>
        <end position="345"/>
    </location>
</feature>
<dbReference type="HOGENOM" id="CLU_026011_1_0_1"/>
<evidence type="ECO:0000256" key="1">
    <source>
        <dbReference type="SAM" id="MobiDB-lite"/>
    </source>
</evidence>
<dbReference type="EMBL" id="KE504122">
    <property type="protein sequence ID" value="EPT06087.1"/>
    <property type="molecule type" value="Genomic_DNA"/>
</dbReference>
<dbReference type="PANTHER" id="PTHR31212:SF4">
    <property type="entry name" value="ALPHA-KETOGLUTARATE-DEPENDENT DIOXYGENASE ALKB HOMOLOG 3"/>
    <property type="match status" value="1"/>
</dbReference>
<dbReference type="OrthoDB" id="545910at2759"/>
<dbReference type="PANTHER" id="PTHR31212">
    <property type="entry name" value="ALPHA-KETOGLUTARATE-DEPENDENT DIOXYGENASE ALKB HOMOLOG 3"/>
    <property type="match status" value="1"/>
</dbReference>
<sequence length="430" mass="48306">MPRGLLLDVHRDASPERRPVASSSVGQGHGITEDSSTASPRSKPISSLKRRDVTNDELLSLLRPPNSNDGGKKPAQLPPLTLGTPPLVEEHTPCTSHPSILPPELACRLFYVMLDLSEDWQRNKWWLFDRVVESPHRTSFFVRRFEAEGADKESSDMQEAAQFWYNGRETGPPKAFPPALEEACEIIERVVNAEMRKRKRYPLEWAGESSENDDTTAEPVIWRANVAAANCYEGAKESVGTHSDQLTYLGPYPTIASLSLGTSRVFRLREVVPLDEKDERSARTYNVPLTHNSLLIMHASCQERFKHSIPPQSSLDLFHPPFPPPPELRSDPTTRTGPLPSMRDGSSNARINITFRFYRPDFRAQTTPRCKCGVPCILRPDMKNRYPAPDLVTKYWWTCYAGAQNDGKGCGLWKVMDVKAEGRGPFVGPL</sequence>
<feature type="region of interest" description="Disordered" evidence="1">
    <location>
        <begin position="1"/>
        <end position="96"/>
    </location>
</feature>
<dbReference type="SUPFAM" id="SSF51197">
    <property type="entry name" value="Clavaminate synthase-like"/>
    <property type="match status" value="1"/>
</dbReference>
<proteinExistence type="predicted"/>
<dbReference type="GO" id="GO:0006307">
    <property type="term" value="P:DNA alkylation repair"/>
    <property type="evidence" value="ECO:0007669"/>
    <property type="project" value="InterPro"/>
</dbReference>
<feature type="compositionally biased region" description="Basic and acidic residues" evidence="1">
    <location>
        <begin position="8"/>
        <end position="19"/>
    </location>
</feature>
<dbReference type="STRING" id="743788.S8ELZ6"/>
<gene>
    <name evidence="3" type="ORF">FOMPIDRAFT_41770</name>
</gene>
<evidence type="ECO:0000259" key="2">
    <source>
        <dbReference type="PROSITE" id="PS51471"/>
    </source>
</evidence>
<dbReference type="Gene3D" id="2.60.120.590">
    <property type="entry name" value="Alpha-ketoglutarate-dependent dioxygenase AlkB-like"/>
    <property type="match status" value="1"/>
</dbReference>
<dbReference type="InterPro" id="IPR027450">
    <property type="entry name" value="AlkB-like"/>
</dbReference>
<dbReference type="GO" id="GO:0051213">
    <property type="term" value="F:dioxygenase activity"/>
    <property type="evidence" value="ECO:0007669"/>
    <property type="project" value="InterPro"/>
</dbReference>
<feature type="domain" description="Fe2OG dioxygenase" evidence="2">
    <location>
        <begin position="223"/>
        <end position="359"/>
    </location>
</feature>
<dbReference type="Pfam" id="PF13532">
    <property type="entry name" value="2OG-FeII_Oxy_2"/>
    <property type="match status" value="1"/>
</dbReference>
<dbReference type="InterPro" id="IPR037151">
    <property type="entry name" value="AlkB-like_sf"/>
</dbReference>
<feature type="compositionally biased region" description="Low complexity" evidence="1">
    <location>
        <begin position="78"/>
        <end position="87"/>
    </location>
</feature>
<dbReference type="InParanoid" id="S8ELZ6"/>
<dbReference type="AlphaFoldDB" id="S8ELZ6"/>